<accession>A0A916DZF2</accession>
<evidence type="ECO:0000313" key="2">
    <source>
        <dbReference type="Proteomes" id="UP000684084"/>
    </source>
</evidence>
<dbReference type="VEuPathDB" id="FungiDB:RhiirFUN_007765"/>
<name>A0A916DZF2_9GLOM</name>
<dbReference type="Proteomes" id="UP000684084">
    <property type="component" value="Unassembled WGS sequence"/>
</dbReference>
<gene>
    <name evidence="1" type="ORF">CHRIB12_LOCUS2748</name>
</gene>
<evidence type="ECO:0000313" key="1">
    <source>
        <dbReference type="EMBL" id="CAB5328781.1"/>
    </source>
</evidence>
<organism evidence="1 2">
    <name type="scientific">Rhizophagus irregularis</name>
    <dbReference type="NCBI Taxonomy" id="588596"/>
    <lineage>
        <taxon>Eukaryota</taxon>
        <taxon>Fungi</taxon>
        <taxon>Fungi incertae sedis</taxon>
        <taxon>Mucoromycota</taxon>
        <taxon>Glomeromycotina</taxon>
        <taxon>Glomeromycetes</taxon>
        <taxon>Glomerales</taxon>
        <taxon>Glomeraceae</taxon>
        <taxon>Rhizophagus</taxon>
    </lineage>
</organism>
<proteinExistence type="predicted"/>
<comment type="caution">
    <text evidence="1">The sequence shown here is derived from an EMBL/GenBank/DDBJ whole genome shotgun (WGS) entry which is preliminary data.</text>
</comment>
<dbReference type="EMBL" id="CAGKOT010000004">
    <property type="protein sequence ID" value="CAB5328781.1"/>
    <property type="molecule type" value="Genomic_DNA"/>
</dbReference>
<dbReference type="AlphaFoldDB" id="A0A916DZF2"/>
<protein>
    <submittedName>
        <fullName evidence="1">Uncharacterized protein</fullName>
    </submittedName>
</protein>
<sequence length="88" mass="10025">MYQLRFLRFGSIPVYLDRILDLVLVSSALGYGTGSFGIGLRTLTSWTSLVGFLNIEQHLDFFFCRSASWSIFSWNDKCLWTFGTKGTP</sequence>
<reference evidence="1" key="1">
    <citation type="submission" date="2020-05" db="EMBL/GenBank/DDBJ databases">
        <authorList>
            <person name="Rincon C."/>
            <person name="Sanders R I."/>
            <person name="Robbins C."/>
            <person name="Chaturvedi A."/>
        </authorList>
    </citation>
    <scope>NUCLEOTIDE SEQUENCE</scope>
    <source>
        <strain evidence="1">CHB12</strain>
    </source>
</reference>